<sequence>MAERRYLARHAWIDGGWSRDVLLVAGDDGRWSRVEPNAADRAGAPVIDGAVLPALVNAHSHAFQRAIAGQTERAPAGQADDFWSWRDRMYQVALTITPERLEQVATQLYRELRAGGYSHVCEFHYLHNDTEGRPYADPAEMSWALVRAAQAAGIGLTLLPTLYMRAGFGAAGLREDQRRFASTPESVLRIAESIRAHRSANLPLTAGIAIHSLRAVDEGAMREVAQAARAAGMPIHLHISEQVKEVDDCLRARHQRPVEWLLAHFDVDASWNLVHATQADEAELRALHKTGASIVLCPTTEANLGDGVFDLWTWGQLRGAWSIGSDSHVGRDWAEELRLLEYSQRFVRRERNVAARAAGREDTAAVLFDAALRGGDAAAGMPTAQLAPGRPAQAMVLKDRAGLGPLDGAGLLEAAVFSPGACTVEPL</sequence>
<dbReference type="GO" id="GO:0050416">
    <property type="term" value="F:formimidoylglutamate deiminase activity"/>
    <property type="evidence" value="ECO:0007669"/>
    <property type="project" value="UniProtKB-EC"/>
</dbReference>
<evidence type="ECO:0000256" key="1">
    <source>
        <dbReference type="ARBA" id="ARBA00001947"/>
    </source>
</evidence>
<evidence type="ECO:0000256" key="4">
    <source>
        <dbReference type="ARBA" id="ARBA00022833"/>
    </source>
</evidence>
<dbReference type="NCBIfam" id="TIGR02022">
    <property type="entry name" value="hutF"/>
    <property type="match status" value="1"/>
</dbReference>
<feature type="domain" description="Amidohydrolase-related" evidence="5">
    <location>
        <begin position="51"/>
        <end position="395"/>
    </location>
</feature>
<dbReference type="InterPro" id="IPR011059">
    <property type="entry name" value="Metal-dep_hydrolase_composite"/>
</dbReference>
<name>A0A4Z0BFS5_9BURK</name>
<keyword evidence="4" id="KW-0862">Zinc</keyword>
<protein>
    <submittedName>
        <fullName evidence="6">Formimidoylglutamate deiminase</fullName>
        <ecNumber evidence="6">3.5.3.13</ecNumber>
    </submittedName>
</protein>
<dbReference type="PANTHER" id="PTHR11271:SF48">
    <property type="entry name" value="AMIDOHYDROLASE-RELATED DOMAIN-CONTAINING PROTEIN"/>
    <property type="match status" value="1"/>
</dbReference>
<dbReference type="RefSeq" id="WP_135250875.1">
    <property type="nucleotide sequence ID" value="NZ_SMLK01000006.1"/>
</dbReference>
<dbReference type="Proteomes" id="UP000297839">
    <property type="component" value="Unassembled WGS sequence"/>
</dbReference>
<dbReference type="SUPFAM" id="SSF51556">
    <property type="entry name" value="Metallo-dependent hydrolases"/>
    <property type="match status" value="1"/>
</dbReference>
<evidence type="ECO:0000259" key="5">
    <source>
        <dbReference type="Pfam" id="PF01979"/>
    </source>
</evidence>
<dbReference type="Gene3D" id="3.20.20.140">
    <property type="entry name" value="Metal-dependent hydrolases"/>
    <property type="match status" value="1"/>
</dbReference>
<dbReference type="EC" id="3.5.3.13" evidence="6"/>
<reference evidence="6 7" key="1">
    <citation type="submission" date="2019-03" db="EMBL/GenBank/DDBJ databases">
        <title>Ramlibacter sp. 18x22-1, whole genome shotgun sequence.</title>
        <authorList>
            <person name="Zhang X."/>
            <person name="Feng G."/>
            <person name="Zhu H."/>
        </authorList>
    </citation>
    <scope>NUCLEOTIDE SEQUENCE [LARGE SCALE GENOMIC DNA]</scope>
    <source>
        <strain evidence="6 7">18x22-1</strain>
    </source>
</reference>
<dbReference type="GO" id="GO:0019239">
    <property type="term" value="F:deaminase activity"/>
    <property type="evidence" value="ECO:0007669"/>
    <property type="project" value="TreeGrafter"/>
</dbReference>
<dbReference type="Gene3D" id="2.30.40.10">
    <property type="entry name" value="Urease, subunit C, domain 1"/>
    <property type="match status" value="1"/>
</dbReference>
<dbReference type="AlphaFoldDB" id="A0A4Z0BFS5"/>
<comment type="caution">
    <text evidence="6">The sequence shown here is derived from an EMBL/GenBank/DDBJ whole genome shotgun (WGS) entry which is preliminary data.</text>
</comment>
<organism evidence="6 7">
    <name type="scientific">Ramlibacter humi</name>
    <dbReference type="NCBI Taxonomy" id="2530451"/>
    <lineage>
        <taxon>Bacteria</taxon>
        <taxon>Pseudomonadati</taxon>
        <taxon>Pseudomonadota</taxon>
        <taxon>Betaproteobacteria</taxon>
        <taxon>Burkholderiales</taxon>
        <taxon>Comamonadaceae</taxon>
        <taxon>Ramlibacter</taxon>
    </lineage>
</organism>
<keyword evidence="7" id="KW-1185">Reference proteome</keyword>
<comment type="cofactor">
    <cofactor evidence="1">
        <name>Zn(2+)</name>
        <dbReference type="ChEBI" id="CHEBI:29105"/>
    </cofactor>
</comment>
<dbReference type="InterPro" id="IPR051607">
    <property type="entry name" value="Metallo-dep_hydrolases"/>
</dbReference>
<keyword evidence="2" id="KW-0479">Metal-binding</keyword>
<evidence type="ECO:0000256" key="3">
    <source>
        <dbReference type="ARBA" id="ARBA00022801"/>
    </source>
</evidence>
<dbReference type="EMBL" id="SMLK01000006">
    <property type="protein sequence ID" value="TFY98186.1"/>
    <property type="molecule type" value="Genomic_DNA"/>
</dbReference>
<proteinExistence type="predicted"/>
<dbReference type="InterPro" id="IPR032466">
    <property type="entry name" value="Metal_Hydrolase"/>
</dbReference>
<keyword evidence="3 6" id="KW-0378">Hydrolase</keyword>
<dbReference type="InterPro" id="IPR006680">
    <property type="entry name" value="Amidohydro-rel"/>
</dbReference>
<evidence type="ECO:0000256" key="2">
    <source>
        <dbReference type="ARBA" id="ARBA00022723"/>
    </source>
</evidence>
<dbReference type="GO" id="GO:0005829">
    <property type="term" value="C:cytosol"/>
    <property type="evidence" value="ECO:0007669"/>
    <property type="project" value="TreeGrafter"/>
</dbReference>
<evidence type="ECO:0000313" key="6">
    <source>
        <dbReference type="EMBL" id="TFY98186.1"/>
    </source>
</evidence>
<dbReference type="Pfam" id="PF01979">
    <property type="entry name" value="Amidohydro_1"/>
    <property type="match status" value="1"/>
</dbReference>
<gene>
    <name evidence="6" type="primary">hutF</name>
    <name evidence="6" type="ORF">EZ216_16420</name>
</gene>
<accession>A0A4Z0BFS5</accession>
<dbReference type="OrthoDB" id="9796020at2"/>
<dbReference type="PANTHER" id="PTHR11271">
    <property type="entry name" value="GUANINE DEAMINASE"/>
    <property type="match status" value="1"/>
</dbReference>
<dbReference type="InterPro" id="IPR010252">
    <property type="entry name" value="HutF"/>
</dbReference>
<evidence type="ECO:0000313" key="7">
    <source>
        <dbReference type="Proteomes" id="UP000297839"/>
    </source>
</evidence>
<dbReference type="GO" id="GO:0046872">
    <property type="term" value="F:metal ion binding"/>
    <property type="evidence" value="ECO:0007669"/>
    <property type="project" value="UniProtKB-KW"/>
</dbReference>